<evidence type="ECO:0000313" key="3">
    <source>
        <dbReference type="Proteomes" id="UP000309038"/>
    </source>
</evidence>
<dbReference type="CDD" id="cd03190">
    <property type="entry name" value="GST_C_Omega_like"/>
    <property type="match status" value="1"/>
</dbReference>
<dbReference type="AlphaFoldDB" id="A0A4S4KEC2"/>
<dbReference type="Proteomes" id="UP000309038">
    <property type="component" value="Unassembled WGS sequence"/>
</dbReference>
<dbReference type="Gene3D" id="1.20.1050.10">
    <property type="match status" value="1"/>
</dbReference>
<sequence length="237" mass="27307">MDPDGWPFANVDDFPGAGNDPLHNSKHIKDLYFKVDPNFSGRFTVPILWDKQKSTIVNNESSEIIRIFNSAFNHLLPREKAEIDLYPEVHRAEIDELNKWVYDTVNDGVYKAGFAASQSAYEAAVVPLFDSLDRLEKMLVGKDHLIGDRLTESDVRLFVTIIRFDVAYYGLFKCNFRTIRDGYPAIHLWMRRLYWNNAAFRDTCNFNHIKTGYYSSIVFNNPTRVVPLGPVPNILPL</sequence>
<dbReference type="EMBL" id="SGPJ01000286">
    <property type="protein sequence ID" value="THG95797.1"/>
    <property type="molecule type" value="Genomic_DNA"/>
</dbReference>
<dbReference type="GO" id="GO:0004364">
    <property type="term" value="F:glutathione transferase activity"/>
    <property type="evidence" value="ECO:0007669"/>
    <property type="project" value="InterPro"/>
</dbReference>
<name>A0A4S4KEC2_9APHY</name>
<dbReference type="InterPro" id="IPR047047">
    <property type="entry name" value="GST_Omega-like_C"/>
</dbReference>
<protein>
    <recommendedName>
        <fullName evidence="1">GST C-terminal domain-containing protein</fullName>
    </recommendedName>
</protein>
<keyword evidence="3" id="KW-1185">Reference proteome</keyword>
<dbReference type="Pfam" id="PF13410">
    <property type="entry name" value="GST_C_2"/>
    <property type="match status" value="1"/>
</dbReference>
<gene>
    <name evidence="2" type="ORF">EW026_g5920</name>
</gene>
<evidence type="ECO:0000313" key="2">
    <source>
        <dbReference type="EMBL" id="THG95797.1"/>
    </source>
</evidence>
<dbReference type="SUPFAM" id="SSF47616">
    <property type="entry name" value="GST C-terminal domain-like"/>
    <property type="match status" value="1"/>
</dbReference>
<dbReference type="InterPro" id="IPR010987">
    <property type="entry name" value="Glutathione-S-Trfase_C-like"/>
</dbReference>
<dbReference type="PANTHER" id="PTHR32419">
    <property type="entry name" value="GLUTATHIONYL-HYDROQUINONE REDUCTASE"/>
    <property type="match status" value="1"/>
</dbReference>
<dbReference type="GO" id="GO:0005737">
    <property type="term" value="C:cytoplasm"/>
    <property type="evidence" value="ECO:0007669"/>
    <property type="project" value="TreeGrafter"/>
</dbReference>
<proteinExistence type="predicted"/>
<comment type="caution">
    <text evidence="2">The sequence shown here is derived from an EMBL/GenBank/DDBJ whole genome shotgun (WGS) entry which is preliminary data.</text>
</comment>
<organism evidence="2 3">
    <name type="scientific">Hermanssonia centrifuga</name>
    <dbReference type="NCBI Taxonomy" id="98765"/>
    <lineage>
        <taxon>Eukaryota</taxon>
        <taxon>Fungi</taxon>
        <taxon>Dikarya</taxon>
        <taxon>Basidiomycota</taxon>
        <taxon>Agaricomycotina</taxon>
        <taxon>Agaricomycetes</taxon>
        <taxon>Polyporales</taxon>
        <taxon>Meruliaceae</taxon>
        <taxon>Hermanssonia</taxon>
    </lineage>
</organism>
<dbReference type="InterPro" id="IPR036282">
    <property type="entry name" value="Glutathione-S-Trfase_C_sf"/>
</dbReference>
<dbReference type="Gene3D" id="3.40.30.10">
    <property type="entry name" value="Glutaredoxin"/>
    <property type="match status" value="1"/>
</dbReference>
<reference evidence="2 3" key="1">
    <citation type="submission" date="2019-02" db="EMBL/GenBank/DDBJ databases">
        <title>Genome sequencing of the rare red list fungi Phlebia centrifuga.</title>
        <authorList>
            <person name="Buettner E."/>
            <person name="Kellner H."/>
        </authorList>
    </citation>
    <scope>NUCLEOTIDE SEQUENCE [LARGE SCALE GENOMIC DNA]</scope>
    <source>
        <strain evidence="2 3">DSM 108282</strain>
    </source>
</reference>
<dbReference type="InterPro" id="IPR016639">
    <property type="entry name" value="GST_Omega/GSH"/>
</dbReference>
<dbReference type="PANTHER" id="PTHR32419:SF6">
    <property type="entry name" value="GLUTATHIONE S-TRANSFERASE OMEGA-LIKE 1-RELATED"/>
    <property type="match status" value="1"/>
</dbReference>
<accession>A0A4S4KEC2</accession>
<dbReference type="PROSITE" id="PS50405">
    <property type="entry name" value="GST_CTER"/>
    <property type="match status" value="1"/>
</dbReference>
<evidence type="ECO:0000259" key="1">
    <source>
        <dbReference type="PROSITE" id="PS50405"/>
    </source>
</evidence>
<feature type="domain" description="GST C-terminal" evidence="1">
    <location>
        <begin position="87"/>
        <end position="213"/>
    </location>
</feature>